<keyword evidence="2" id="KW-1185">Reference proteome</keyword>
<feature type="non-terminal residue" evidence="1">
    <location>
        <position position="1"/>
    </location>
</feature>
<accession>A0AAV5TSD4</accession>
<proteinExistence type="predicted"/>
<gene>
    <name evidence="1" type="ORF">PENTCL1PPCAC_19108</name>
</gene>
<dbReference type="EMBL" id="BTSX01000004">
    <property type="protein sequence ID" value="GMS96933.1"/>
    <property type="molecule type" value="Genomic_DNA"/>
</dbReference>
<organism evidence="1 2">
    <name type="scientific">Pristionchus entomophagus</name>
    <dbReference type="NCBI Taxonomy" id="358040"/>
    <lineage>
        <taxon>Eukaryota</taxon>
        <taxon>Metazoa</taxon>
        <taxon>Ecdysozoa</taxon>
        <taxon>Nematoda</taxon>
        <taxon>Chromadorea</taxon>
        <taxon>Rhabditida</taxon>
        <taxon>Rhabditina</taxon>
        <taxon>Diplogasteromorpha</taxon>
        <taxon>Diplogasteroidea</taxon>
        <taxon>Neodiplogasteridae</taxon>
        <taxon>Pristionchus</taxon>
    </lineage>
</organism>
<protein>
    <submittedName>
        <fullName evidence="1">Uncharacterized protein</fullName>
    </submittedName>
</protein>
<sequence>GLLMSTEETYFQVLYHSFNMEQRLCTLRVVTCFIVDGIPRLQYADQGVANDVFFPESDPVVEGMRASDLTSNIHLD</sequence>
<evidence type="ECO:0000313" key="2">
    <source>
        <dbReference type="Proteomes" id="UP001432027"/>
    </source>
</evidence>
<feature type="non-terminal residue" evidence="1">
    <location>
        <position position="76"/>
    </location>
</feature>
<dbReference type="AlphaFoldDB" id="A0AAV5TSD4"/>
<name>A0AAV5TSD4_9BILA</name>
<reference evidence="1" key="1">
    <citation type="submission" date="2023-10" db="EMBL/GenBank/DDBJ databases">
        <title>Genome assembly of Pristionchus species.</title>
        <authorList>
            <person name="Yoshida K."/>
            <person name="Sommer R.J."/>
        </authorList>
    </citation>
    <scope>NUCLEOTIDE SEQUENCE</scope>
    <source>
        <strain evidence="1">RS0144</strain>
    </source>
</reference>
<evidence type="ECO:0000313" key="1">
    <source>
        <dbReference type="EMBL" id="GMS96933.1"/>
    </source>
</evidence>
<dbReference type="Proteomes" id="UP001432027">
    <property type="component" value="Unassembled WGS sequence"/>
</dbReference>
<comment type="caution">
    <text evidence="1">The sequence shown here is derived from an EMBL/GenBank/DDBJ whole genome shotgun (WGS) entry which is preliminary data.</text>
</comment>